<dbReference type="HOGENOM" id="CLU_079071_0_0_6"/>
<dbReference type="GO" id="GO:0015689">
    <property type="term" value="P:molybdate ion transport"/>
    <property type="evidence" value="ECO:0007669"/>
    <property type="project" value="TreeGrafter"/>
</dbReference>
<dbReference type="GeneID" id="90512246"/>
<dbReference type="SUPFAM" id="SSF53850">
    <property type="entry name" value="Periplasmic binding protein-like II"/>
    <property type="match status" value="1"/>
</dbReference>
<dbReference type="EMBL" id="FP236843">
    <property type="protein sequence ID" value="CAX59769.1"/>
    <property type="molecule type" value="Genomic_DNA"/>
</dbReference>
<dbReference type="Pfam" id="PF13531">
    <property type="entry name" value="SBP_bac_11"/>
    <property type="match status" value="1"/>
</dbReference>
<accession>D8MSG2</accession>
<dbReference type="InterPro" id="IPR050682">
    <property type="entry name" value="ModA/WtpA"/>
</dbReference>
<evidence type="ECO:0000313" key="2">
    <source>
        <dbReference type="Proteomes" id="UP000008793"/>
    </source>
</evidence>
<dbReference type="STRING" id="634500.EbC_22380"/>
<dbReference type="RefSeq" id="WP_013202256.1">
    <property type="nucleotide sequence ID" value="NC_014306.1"/>
</dbReference>
<dbReference type="PANTHER" id="PTHR30632:SF11">
    <property type="entry name" value="BLR4797 PROTEIN"/>
    <property type="match status" value="1"/>
</dbReference>
<proteinExistence type="predicted"/>
<organism evidence="2">
    <name type="scientific">Erwinia billingiae (strain Eb661)</name>
    <dbReference type="NCBI Taxonomy" id="634500"/>
    <lineage>
        <taxon>Bacteria</taxon>
        <taxon>Pseudomonadati</taxon>
        <taxon>Pseudomonadota</taxon>
        <taxon>Gammaproteobacteria</taxon>
        <taxon>Enterobacterales</taxon>
        <taxon>Erwiniaceae</taxon>
        <taxon>Erwinia</taxon>
    </lineage>
</organism>
<sequence length="233" mass="24868">MTSALPIRLFNVLAIRAPFVELQAEWERQHPDKPLLIDWNPTTVIEEKVARGERADATIVTAPAMDKLIADGRIVPASRVELVDSQVGLAMLPDARVPDISSVEALKTALLNARSVGYSLAGASGLYFQTLLKTLGIEQQVNAKATTIPEGFTASLLLEGKADIAVQQISELLMVKGIRVIGPLPAGAEKVLSFSGGVFTDAANPEGAALLLNSLRTGAARKAFEGFGLQWRN</sequence>
<keyword evidence="2" id="KW-1185">Reference proteome</keyword>
<dbReference type="AlphaFoldDB" id="D8MSG2"/>
<gene>
    <name evidence="1" type="ordered locus">EbC_22380</name>
</gene>
<dbReference type="Proteomes" id="UP000008793">
    <property type="component" value="Chromosome"/>
</dbReference>
<dbReference type="KEGG" id="ebi:EbC_22380"/>
<protein>
    <submittedName>
        <fullName evidence="1">ABC transporter, periplasmic ligand binding protein</fullName>
    </submittedName>
</protein>
<evidence type="ECO:0000313" key="1">
    <source>
        <dbReference type="EMBL" id="CAX59769.1"/>
    </source>
</evidence>
<dbReference type="GO" id="GO:0030973">
    <property type="term" value="F:molybdate ion binding"/>
    <property type="evidence" value="ECO:0007669"/>
    <property type="project" value="TreeGrafter"/>
</dbReference>
<dbReference type="PANTHER" id="PTHR30632">
    <property type="entry name" value="MOLYBDATE-BINDING PERIPLASMIC PROTEIN"/>
    <property type="match status" value="1"/>
</dbReference>
<dbReference type="eggNOG" id="COG0725">
    <property type="taxonomic scope" value="Bacteria"/>
</dbReference>
<reference evidence="1 2" key="1">
    <citation type="journal article" date="2010" name="BMC Genomics">
        <title>Genome comparison of the epiphytic bacteria Erwinia billingiae and E. tasmaniensis with the pear pathogen E. pyrifoliae.</title>
        <authorList>
            <person name="Kube M."/>
            <person name="Migdoll A.M."/>
            <person name="Gehring I."/>
            <person name="Heitmann K."/>
            <person name="Mayer Y."/>
            <person name="Kuhl H."/>
            <person name="Knaust F."/>
            <person name="Geider K."/>
            <person name="Reinhardt R."/>
        </authorList>
    </citation>
    <scope>NUCLEOTIDE SEQUENCE [LARGE SCALE GENOMIC DNA]</scope>
    <source>
        <strain evidence="1 2">Eb661</strain>
    </source>
</reference>
<name>D8MSG2_ERWBE</name>
<dbReference type="Gene3D" id="3.40.190.10">
    <property type="entry name" value="Periplasmic binding protein-like II"/>
    <property type="match status" value="2"/>
</dbReference>